<sequence length="578" mass="63840">MHEGYVAAKHRPALAGITAQAVVSGVVATRSHDTHSTDRRVKLPAPFGSFRVGEYVSGSTLNGIVRQPVVGSVAVSTDAATVEAAGVLLIDADALIGGPRASVSVSGKLVIDGELRRTSDRQVMDARGEAAIDGAAIIEQKKTGALAFGKVTWPIGKFGFQNAEAPGLEPLRRSAAANPVEDDLRRLFCDLYDKLFADKVFDANVLGAAHLGSLDLVRRSINSDGLVLMQGDRESSATRYLYRAWKAGDGQGRGLHFLRTYLQVLFPNACEVNQLWQDREYPYSKALYAPKPIFAWWLYQVGEPGLKLDGTWGLGRRIEGAEETRKGRMPDTSGMVLTSRVEIALDFSVNVRSVANLMQIIRSVVPARIVPVFKFMLNAAFRLETQFYGDLKMRKDVLQRYPWPGRVITQEPSGKWKLGTDGDYTKLPAPFGSFRLGERVGGKSSWRLKPGRMSGNLSMIKNVTINVARRETLPPDPVPQYVDAPKPIKMTRRPRRLDGSWALGAVNRVGRFRLDGRHTLRVRKMSESPRIGQFKIIPNRPPILLPPPQSRLSLSGNWKLGGPRNMGFEMFITKVNKD</sequence>
<evidence type="ECO:0000313" key="1">
    <source>
        <dbReference type="EMBL" id="PVY62161.1"/>
    </source>
</evidence>
<keyword evidence="2" id="KW-1185">Reference proteome</keyword>
<dbReference type="AlphaFoldDB" id="A0A2U1CME7"/>
<gene>
    <name evidence="1" type="ORF">C7440_1654</name>
</gene>
<organism evidence="1 2">
    <name type="scientific">Pusillimonas noertemannii</name>
    <dbReference type="NCBI Taxonomy" id="305977"/>
    <lineage>
        <taxon>Bacteria</taxon>
        <taxon>Pseudomonadati</taxon>
        <taxon>Pseudomonadota</taxon>
        <taxon>Betaproteobacteria</taxon>
        <taxon>Burkholderiales</taxon>
        <taxon>Alcaligenaceae</taxon>
        <taxon>Pusillimonas</taxon>
    </lineage>
</organism>
<proteinExistence type="predicted"/>
<dbReference type="Proteomes" id="UP000246145">
    <property type="component" value="Unassembled WGS sequence"/>
</dbReference>
<evidence type="ECO:0000313" key="2">
    <source>
        <dbReference type="Proteomes" id="UP000246145"/>
    </source>
</evidence>
<reference evidence="1 2" key="1">
    <citation type="submission" date="2018-04" db="EMBL/GenBank/DDBJ databases">
        <title>Genomic Encyclopedia of Type Strains, Phase IV (KMG-IV): sequencing the most valuable type-strain genomes for metagenomic binning, comparative biology and taxonomic classification.</title>
        <authorList>
            <person name="Goeker M."/>
        </authorList>
    </citation>
    <scope>NUCLEOTIDE SEQUENCE [LARGE SCALE GENOMIC DNA]</scope>
    <source>
        <strain evidence="1 2">DSM 10065</strain>
    </source>
</reference>
<protein>
    <submittedName>
        <fullName evidence="1">Uncharacterized protein</fullName>
    </submittedName>
</protein>
<name>A0A2U1CME7_9BURK</name>
<accession>A0A2U1CME7</accession>
<dbReference type="RefSeq" id="WP_116518154.1">
    <property type="nucleotide sequence ID" value="NZ_JACCEX010000002.1"/>
</dbReference>
<comment type="caution">
    <text evidence="1">The sequence shown here is derived from an EMBL/GenBank/DDBJ whole genome shotgun (WGS) entry which is preliminary data.</text>
</comment>
<dbReference type="OrthoDB" id="9135928at2"/>
<dbReference type="EMBL" id="QEKO01000002">
    <property type="protein sequence ID" value="PVY62161.1"/>
    <property type="molecule type" value="Genomic_DNA"/>
</dbReference>